<dbReference type="OrthoDB" id="10264154at2759"/>
<dbReference type="PANTHER" id="PTHR11715">
    <property type="entry name" value="GLYCINE CLEAVAGE SYSTEM H PROTEIN"/>
    <property type="match status" value="1"/>
</dbReference>
<dbReference type="NCBIfam" id="NF002270">
    <property type="entry name" value="PRK01202.1"/>
    <property type="match status" value="1"/>
</dbReference>
<dbReference type="InterPro" id="IPR017453">
    <property type="entry name" value="GCV_H_sub"/>
</dbReference>
<feature type="modified residue" description="N6-lipoyllysine" evidence="4">
    <location>
        <position position="85"/>
    </location>
</feature>
<comment type="subunit">
    <text evidence="5">The glycine cleavage system is composed of four proteins: P, T, L and H.</text>
</comment>
<evidence type="ECO:0000313" key="7">
    <source>
        <dbReference type="EMBL" id="KAJ2676759.1"/>
    </source>
</evidence>
<dbReference type="Pfam" id="PF01597">
    <property type="entry name" value="GCV_H"/>
    <property type="match status" value="1"/>
</dbReference>
<dbReference type="NCBIfam" id="TIGR00527">
    <property type="entry name" value="gcvH"/>
    <property type="match status" value="1"/>
</dbReference>
<dbReference type="InterPro" id="IPR033753">
    <property type="entry name" value="GCV_H/Fam206"/>
</dbReference>
<comment type="similarity">
    <text evidence="1 5">Belongs to the GcvH family.</text>
</comment>
<dbReference type="SUPFAM" id="SSF51230">
    <property type="entry name" value="Single hybrid motif"/>
    <property type="match status" value="1"/>
</dbReference>
<gene>
    <name evidence="7" type="primary">GCV3</name>
    <name evidence="7" type="ORF">GGI25_003404</name>
</gene>
<evidence type="ECO:0000256" key="3">
    <source>
        <dbReference type="ARBA" id="ARBA00022946"/>
    </source>
</evidence>
<dbReference type="InterPro" id="IPR011053">
    <property type="entry name" value="Single_hybrid_motif"/>
</dbReference>
<protein>
    <recommendedName>
        <fullName evidence="5">Glycine cleavage system H protein</fullName>
    </recommendedName>
</protein>
<dbReference type="GO" id="GO:0005960">
    <property type="term" value="C:glycine cleavage complex"/>
    <property type="evidence" value="ECO:0007669"/>
    <property type="project" value="UniProtKB-UniRule"/>
</dbReference>
<dbReference type="Proteomes" id="UP001151518">
    <property type="component" value="Unassembled WGS sequence"/>
</dbReference>
<evidence type="ECO:0000259" key="6">
    <source>
        <dbReference type="PROSITE" id="PS50968"/>
    </source>
</evidence>
<dbReference type="EMBL" id="JANBTW010000037">
    <property type="protein sequence ID" value="KAJ2676759.1"/>
    <property type="molecule type" value="Genomic_DNA"/>
</dbReference>
<comment type="function">
    <text evidence="5">The H protein shuttles the methylamine group of glycine from the P protein to the T protein.</text>
</comment>
<evidence type="ECO:0000256" key="1">
    <source>
        <dbReference type="ARBA" id="ARBA00009249"/>
    </source>
</evidence>
<dbReference type="GO" id="GO:0009249">
    <property type="term" value="P:protein lipoylation"/>
    <property type="evidence" value="ECO:0007669"/>
    <property type="project" value="TreeGrafter"/>
</dbReference>
<comment type="caution">
    <text evidence="7">The sequence shown here is derived from an EMBL/GenBank/DDBJ whole genome shotgun (WGS) entry which is preliminary data.</text>
</comment>
<accession>A0A9W8G754</accession>
<dbReference type="InterPro" id="IPR002930">
    <property type="entry name" value="GCV_H"/>
</dbReference>
<dbReference type="HAMAP" id="MF_00272">
    <property type="entry name" value="GcvH"/>
    <property type="match status" value="1"/>
</dbReference>
<dbReference type="AlphaFoldDB" id="A0A9W8G754"/>
<dbReference type="PROSITE" id="PS50968">
    <property type="entry name" value="BIOTINYL_LIPOYL"/>
    <property type="match status" value="1"/>
</dbReference>
<feature type="domain" description="Lipoyl-binding" evidence="6">
    <location>
        <begin position="44"/>
        <end position="126"/>
    </location>
</feature>
<sequence>MSLRLLTRSFISQRISSSRLALPRFYATKKYTESHEWVSIEDGVGTIGITDYAQNALGDVVYVEVPEVDSEVELDETVGVVESVKSTSDIYTPLSGTIVAANKAVVSNTKLINKSPETDGWLFKVKFSSQDEVDALLNEADYKKLIEEPDH</sequence>
<reference evidence="7" key="1">
    <citation type="submission" date="2022-07" db="EMBL/GenBank/DDBJ databases">
        <title>Phylogenomic reconstructions and comparative analyses of Kickxellomycotina fungi.</title>
        <authorList>
            <person name="Reynolds N.K."/>
            <person name="Stajich J.E."/>
            <person name="Barry K."/>
            <person name="Grigoriev I.V."/>
            <person name="Crous P."/>
            <person name="Smith M.E."/>
        </authorList>
    </citation>
    <scope>NUCLEOTIDE SEQUENCE</scope>
    <source>
        <strain evidence="7">NRRL 3115</strain>
    </source>
</reference>
<dbReference type="GO" id="GO:0005739">
    <property type="term" value="C:mitochondrion"/>
    <property type="evidence" value="ECO:0007669"/>
    <property type="project" value="UniProtKB-SubCell"/>
</dbReference>
<comment type="cofactor">
    <cofactor evidence="5">
        <name>(R)-lipoate</name>
        <dbReference type="ChEBI" id="CHEBI:83088"/>
    </cofactor>
    <text evidence="5">Binds 1 lipoyl cofactor covalently.</text>
</comment>
<dbReference type="InterPro" id="IPR003016">
    <property type="entry name" value="2-oxoA_DH_lipoyl-BS"/>
</dbReference>
<dbReference type="CDD" id="cd06848">
    <property type="entry name" value="GCS_H"/>
    <property type="match status" value="1"/>
</dbReference>
<evidence type="ECO:0000313" key="8">
    <source>
        <dbReference type="Proteomes" id="UP001151518"/>
    </source>
</evidence>
<keyword evidence="2 4" id="KW-0450">Lipoyl</keyword>
<evidence type="ECO:0000256" key="2">
    <source>
        <dbReference type="ARBA" id="ARBA00022823"/>
    </source>
</evidence>
<evidence type="ECO:0000256" key="4">
    <source>
        <dbReference type="PIRSR" id="PIRSR617453-50"/>
    </source>
</evidence>
<organism evidence="7 8">
    <name type="scientific">Coemansia spiralis</name>
    <dbReference type="NCBI Taxonomy" id="417178"/>
    <lineage>
        <taxon>Eukaryota</taxon>
        <taxon>Fungi</taxon>
        <taxon>Fungi incertae sedis</taxon>
        <taxon>Zoopagomycota</taxon>
        <taxon>Kickxellomycotina</taxon>
        <taxon>Kickxellomycetes</taxon>
        <taxon>Kickxellales</taxon>
        <taxon>Kickxellaceae</taxon>
        <taxon>Coemansia</taxon>
    </lineage>
</organism>
<dbReference type="GO" id="GO:0019464">
    <property type="term" value="P:glycine decarboxylation via glycine cleavage system"/>
    <property type="evidence" value="ECO:0007669"/>
    <property type="project" value="UniProtKB-UniRule"/>
</dbReference>
<dbReference type="InterPro" id="IPR000089">
    <property type="entry name" value="Biotin_lipoyl"/>
</dbReference>
<name>A0A9W8G754_9FUNG</name>
<comment type="subcellular location">
    <subcellularLocation>
        <location evidence="5">Mitochondrion</location>
    </subcellularLocation>
</comment>
<dbReference type="PROSITE" id="PS00189">
    <property type="entry name" value="LIPOYL"/>
    <property type="match status" value="1"/>
</dbReference>
<proteinExistence type="inferred from homology"/>
<dbReference type="PANTHER" id="PTHR11715:SF3">
    <property type="entry name" value="GLYCINE CLEAVAGE SYSTEM H PROTEIN-RELATED"/>
    <property type="match status" value="1"/>
</dbReference>
<keyword evidence="5" id="KW-0496">Mitochondrion</keyword>
<dbReference type="Gene3D" id="2.40.50.100">
    <property type="match status" value="1"/>
</dbReference>
<evidence type="ECO:0000256" key="5">
    <source>
        <dbReference type="RuleBase" id="RU364055"/>
    </source>
</evidence>
<keyword evidence="3 5" id="KW-0809">Transit peptide</keyword>